<reference evidence="2" key="1">
    <citation type="submission" date="2015-11" db="EMBL/GenBank/DDBJ databases">
        <authorList>
            <consortium name="International Coturnix japonica Genome Analysis Consortium"/>
            <person name="Warren W."/>
            <person name="Burt D.W."/>
            <person name="Antin P.B."/>
            <person name="Lanford R."/>
            <person name="Gros J."/>
            <person name="Wilson R.K."/>
        </authorList>
    </citation>
    <scope>NUCLEOTIDE SEQUENCE [LARGE SCALE GENOMIC DNA]</scope>
</reference>
<feature type="chain" id="PRO_5034193203" description="Secreted protein" evidence="1">
    <location>
        <begin position="22"/>
        <end position="84"/>
    </location>
</feature>
<evidence type="ECO:0008006" key="4">
    <source>
        <dbReference type="Google" id="ProtNLM"/>
    </source>
</evidence>
<reference evidence="2" key="2">
    <citation type="submission" date="2025-08" db="UniProtKB">
        <authorList>
            <consortium name="Ensembl"/>
        </authorList>
    </citation>
    <scope>IDENTIFICATION</scope>
</reference>
<feature type="signal peptide" evidence="1">
    <location>
        <begin position="1"/>
        <end position="21"/>
    </location>
</feature>
<dbReference type="Proteomes" id="UP000694412">
    <property type="component" value="Chromosome 3"/>
</dbReference>
<accession>A0A8C2SZP1</accession>
<organism evidence="2 3">
    <name type="scientific">Coturnix japonica</name>
    <name type="common">Japanese quail</name>
    <name type="synonym">Coturnix coturnix japonica</name>
    <dbReference type="NCBI Taxonomy" id="93934"/>
    <lineage>
        <taxon>Eukaryota</taxon>
        <taxon>Metazoa</taxon>
        <taxon>Chordata</taxon>
        <taxon>Craniata</taxon>
        <taxon>Vertebrata</taxon>
        <taxon>Euteleostomi</taxon>
        <taxon>Archelosauria</taxon>
        <taxon>Archosauria</taxon>
        <taxon>Dinosauria</taxon>
        <taxon>Saurischia</taxon>
        <taxon>Theropoda</taxon>
        <taxon>Coelurosauria</taxon>
        <taxon>Aves</taxon>
        <taxon>Neognathae</taxon>
        <taxon>Galloanserae</taxon>
        <taxon>Galliformes</taxon>
        <taxon>Phasianidae</taxon>
        <taxon>Perdicinae</taxon>
        <taxon>Coturnix</taxon>
    </lineage>
</organism>
<keyword evidence="3" id="KW-1185">Reference proteome</keyword>
<proteinExistence type="predicted"/>
<dbReference type="AlphaFoldDB" id="A0A8C2SZP1"/>
<evidence type="ECO:0000313" key="3">
    <source>
        <dbReference type="Proteomes" id="UP000694412"/>
    </source>
</evidence>
<name>A0A8C2SZP1_COTJA</name>
<reference evidence="2" key="3">
    <citation type="submission" date="2025-09" db="UniProtKB">
        <authorList>
            <consortium name="Ensembl"/>
        </authorList>
    </citation>
    <scope>IDENTIFICATION</scope>
</reference>
<sequence>MCTSQSSLLAMLLSVLWSNLCVNNFNSFWMKTRHMYVPQHVKGIQDLGAGPWETQHKLHWRKKTLQFQWVLLLQQNKHFQKQVL</sequence>
<keyword evidence="1" id="KW-0732">Signal</keyword>
<evidence type="ECO:0000313" key="2">
    <source>
        <dbReference type="Ensembl" id="ENSCJPP00005005736.1"/>
    </source>
</evidence>
<evidence type="ECO:0000256" key="1">
    <source>
        <dbReference type="SAM" id="SignalP"/>
    </source>
</evidence>
<protein>
    <recommendedName>
        <fullName evidence="4">Secreted protein</fullName>
    </recommendedName>
</protein>
<dbReference type="Ensembl" id="ENSCJPT00005009231.1">
    <property type="protein sequence ID" value="ENSCJPP00005005736.1"/>
    <property type="gene ID" value="ENSCJPG00005005438.1"/>
</dbReference>